<feature type="chain" id="PRO_5040732420" evidence="1">
    <location>
        <begin position="23"/>
        <end position="157"/>
    </location>
</feature>
<dbReference type="AlphaFoldDB" id="A0A9X2Y0L8"/>
<reference evidence="2" key="2">
    <citation type="submission" date="2023-04" db="EMBL/GenBank/DDBJ databases">
        <title>Paracnuella aquatica gen. nov., sp. nov., a member of the family Chitinophagaceae isolated from a hot spring.</title>
        <authorList>
            <person name="Wang C."/>
        </authorList>
    </citation>
    <scope>NUCLEOTIDE SEQUENCE</scope>
    <source>
        <strain evidence="2">LB-8</strain>
    </source>
</reference>
<accession>A0A9X2Y0L8</accession>
<evidence type="ECO:0000313" key="2">
    <source>
        <dbReference type="EMBL" id="MCU7552971.1"/>
    </source>
</evidence>
<keyword evidence="1" id="KW-0732">Signal</keyword>
<name>A0A9X2Y0L8_9BACT</name>
<sequence>MRVLSFLLLISLINPSCTFSFAKIKLDNEKDVRKALSKEWAAIYTETSGRRVKVPKGGRPNIIFSEDGTCSQRVISGSFFIVTKTESNVDPKAETTYVSTGNQNGPMLKNGKIINNAEWNYDPNPHLLYIGTGNQKGSGRVLKLTRRKLILVEHLRM</sequence>
<dbReference type="EMBL" id="JAOTIF010000087">
    <property type="protein sequence ID" value="MCU7552971.1"/>
    <property type="molecule type" value="Genomic_DNA"/>
</dbReference>
<keyword evidence="3" id="KW-1185">Reference proteome</keyword>
<organism evidence="2 3">
    <name type="scientific">Paraflavisolibacter caeni</name>
    <dbReference type="NCBI Taxonomy" id="2982496"/>
    <lineage>
        <taxon>Bacteria</taxon>
        <taxon>Pseudomonadati</taxon>
        <taxon>Bacteroidota</taxon>
        <taxon>Chitinophagia</taxon>
        <taxon>Chitinophagales</taxon>
        <taxon>Chitinophagaceae</taxon>
        <taxon>Paraflavisolibacter</taxon>
    </lineage>
</organism>
<feature type="signal peptide" evidence="1">
    <location>
        <begin position="1"/>
        <end position="22"/>
    </location>
</feature>
<evidence type="ECO:0000256" key="1">
    <source>
        <dbReference type="SAM" id="SignalP"/>
    </source>
</evidence>
<feature type="non-terminal residue" evidence="2">
    <location>
        <position position="157"/>
    </location>
</feature>
<reference evidence="2" key="1">
    <citation type="submission" date="2022-09" db="EMBL/GenBank/DDBJ databases">
        <authorList>
            <person name="Yuan C."/>
            <person name="Ke Z."/>
        </authorList>
    </citation>
    <scope>NUCLEOTIDE SEQUENCE</scope>
    <source>
        <strain evidence="2">LB-8</strain>
    </source>
</reference>
<comment type="caution">
    <text evidence="2">The sequence shown here is derived from an EMBL/GenBank/DDBJ whole genome shotgun (WGS) entry which is preliminary data.</text>
</comment>
<evidence type="ECO:0000313" key="3">
    <source>
        <dbReference type="Proteomes" id="UP001155483"/>
    </source>
</evidence>
<protein>
    <submittedName>
        <fullName evidence="2">Uncharacterized protein</fullName>
    </submittedName>
</protein>
<dbReference type="RefSeq" id="WP_279300402.1">
    <property type="nucleotide sequence ID" value="NZ_JAOTIF010000087.1"/>
</dbReference>
<gene>
    <name evidence="2" type="ORF">OCK74_27910</name>
</gene>
<dbReference type="Proteomes" id="UP001155483">
    <property type="component" value="Unassembled WGS sequence"/>
</dbReference>
<proteinExistence type="predicted"/>